<comment type="caution">
    <text evidence="2">The sequence shown here is derived from an EMBL/GenBank/DDBJ whole genome shotgun (WGS) entry which is preliminary data.</text>
</comment>
<dbReference type="EMBL" id="BJWK01000014">
    <property type="protein sequence ID" value="GEM11342.1"/>
    <property type="molecule type" value="Genomic_DNA"/>
</dbReference>
<accession>A0A511KLU1</accession>
<gene>
    <name evidence="2" type="ORF">Rt10032_c14g5359</name>
</gene>
<reference evidence="2 3" key="1">
    <citation type="submission" date="2019-07" db="EMBL/GenBank/DDBJ databases">
        <title>Rhodotorula toruloides NBRC10032 genome sequencing.</title>
        <authorList>
            <person name="Shida Y."/>
            <person name="Takaku H."/>
            <person name="Ogasawara W."/>
            <person name="Mori K."/>
        </authorList>
    </citation>
    <scope>NUCLEOTIDE SEQUENCE [LARGE SCALE GENOMIC DNA]</scope>
    <source>
        <strain evidence="2 3">NBRC10032</strain>
    </source>
</reference>
<protein>
    <submittedName>
        <fullName evidence="2">Uncharacterized protein</fullName>
    </submittedName>
</protein>
<name>A0A511KLU1_RHOTO</name>
<evidence type="ECO:0000256" key="1">
    <source>
        <dbReference type="SAM" id="MobiDB-lite"/>
    </source>
</evidence>
<evidence type="ECO:0000313" key="2">
    <source>
        <dbReference type="EMBL" id="GEM11342.1"/>
    </source>
</evidence>
<organism evidence="2 3">
    <name type="scientific">Rhodotorula toruloides</name>
    <name type="common">Yeast</name>
    <name type="synonym">Rhodosporidium toruloides</name>
    <dbReference type="NCBI Taxonomy" id="5286"/>
    <lineage>
        <taxon>Eukaryota</taxon>
        <taxon>Fungi</taxon>
        <taxon>Dikarya</taxon>
        <taxon>Basidiomycota</taxon>
        <taxon>Pucciniomycotina</taxon>
        <taxon>Microbotryomycetes</taxon>
        <taxon>Sporidiobolales</taxon>
        <taxon>Sporidiobolaceae</taxon>
        <taxon>Rhodotorula</taxon>
    </lineage>
</organism>
<sequence>MPGRAASSPSVFGVSGLKTAYAAPSAHRTKAELEGSALKKVLLANLRARMATGGSASKAAEVGLRFKKFAVWNAWNRRPQEPLEEVNEQEADPAAEAHVIYDELPLNENVGAGAVDTVEVGLPLPDPPAELVDEWEPTDLLLASDEASAVFTSLFNDGESQETTASLKSGRPRLRRRTSLPNISSGERSDSRGSRSASSSKYAYRREEYQRRRGMWEASGWTFVTK</sequence>
<evidence type="ECO:0000313" key="3">
    <source>
        <dbReference type="Proteomes" id="UP000321518"/>
    </source>
</evidence>
<proteinExistence type="predicted"/>
<dbReference type="AlphaFoldDB" id="A0A511KLU1"/>
<feature type="region of interest" description="Disordered" evidence="1">
    <location>
        <begin position="154"/>
        <end position="211"/>
    </location>
</feature>
<dbReference type="Proteomes" id="UP000321518">
    <property type="component" value="Unassembled WGS sequence"/>
</dbReference>
<dbReference type="OrthoDB" id="10461850at2759"/>